<dbReference type="Proteomes" id="UP001056455">
    <property type="component" value="Chromosome"/>
</dbReference>
<dbReference type="InterPro" id="IPR000412">
    <property type="entry name" value="ABC_2_transport"/>
</dbReference>
<dbReference type="Pfam" id="PF12698">
    <property type="entry name" value="ABC2_membrane_3"/>
    <property type="match status" value="1"/>
</dbReference>
<evidence type="ECO:0000256" key="1">
    <source>
        <dbReference type="ARBA" id="ARBA00004141"/>
    </source>
</evidence>
<keyword evidence="4 6" id="KW-0472">Membrane</keyword>
<feature type="domain" description="ABC-2 type transporter transmembrane" evidence="7">
    <location>
        <begin position="78"/>
        <end position="251"/>
    </location>
</feature>
<dbReference type="PANTHER" id="PTHR43229">
    <property type="entry name" value="NODULATION PROTEIN J"/>
    <property type="match status" value="1"/>
</dbReference>
<dbReference type="InterPro" id="IPR013525">
    <property type="entry name" value="ABC2_TM"/>
</dbReference>
<proteinExistence type="predicted"/>
<dbReference type="RefSeq" id="WP_252591068.1">
    <property type="nucleotide sequence ID" value="NZ_CP099489.1"/>
</dbReference>
<dbReference type="PANTHER" id="PTHR43229:SF2">
    <property type="entry name" value="NODULATION PROTEIN J"/>
    <property type="match status" value="1"/>
</dbReference>
<evidence type="ECO:0000313" key="9">
    <source>
        <dbReference type="Proteomes" id="UP001056455"/>
    </source>
</evidence>
<keyword evidence="3 6" id="KW-1133">Transmembrane helix</keyword>
<evidence type="ECO:0000256" key="3">
    <source>
        <dbReference type="ARBA" id="ARBA00022989"/>
    </source>
</evidence>
<dbReference type="PIRSF" id="PIRSF006648">
    <property type="entry name" value="DrrB"/>
    <property type="match status" value="1"/>
</dbReference>
<keyword evidence="5" id="KW-0046">Antibiotic resistance</keyword>
<keyword evidence="9" id="KW-1185">Reference proteome</keyword>
<protein>
    <submittedName>
        <fullName evidence="8">ABC transporter permease</fullName>
    </submittedName>
</protein>
<sequence length="262" mass="26731">MTGPLPTDRVAEPSDVRAAPTARRILAQAGFEARGLLSHGEQLLVSIVLPLMALVGLALTDAPSLGDGERIDVATAGVLALAVISTAFTGQAILLGFERRYGVLRMLGTTPLGRGGLLLAKAVSVLAVLAVQFVVLGVIAAFLGWSPQAAGIPGALLVTVAGVLAFASLAALIGGTLRAEGVLALANLLWILLAALGGVLISAARYPAPWDTVVSFLPSSALGDGMRIALVDGGFPLAEIVVLLVWTGLASALAVRHLRWSD</sequence>
<dbReference type="EMBL" id="CP099489">
    <property type="protein sequence ID" value="USQ78270.1"/>
    <property type="molecule type" value="Genomic_DNA"/>
</dbReference>
<feature type="transmembrane region" description="Helical" evidence="6">
    <location>
        <begin position="74"/>
        <end position="97"/>
    </location>
</feature>
<accession>A0ABY4YP55</accession>
<evidence type="ECO:0000256" key="6">
    <source>
        <dbReference type="SAM" id="Phobius"/>
    </source>
</evidence>
<evidence type="ECO:0000313" key="8">
    <source>
        <dbReference type="EMBL" id="USQ78270.1"/>
    </source>
</evidence>
<organism evidence="8 9">
    <name type="scientific">Ornithinimicrobium faecis</name>
    <dbReference type="NCBI Taxonomy" id="2934158"/>
    <lineage>
        <taxon>Bacteria</taxon>
        <taxon>Bacillati</taxon>
        <taxon>Actinomycetota</taxon>
        <taxon>Actinomycetes</taxon>
        <taxon>Micrococcales</taxon>
        <taxon>Ornithinimicrobiaceae</taxon>
        <taxon>Ornithinimicrobium</taxon>
    </lineage>
</organism>
<reference evidence="8" key="1">
    <citation type="submission" date="2022-06" db="EMBL/GenBank/DDBJ databases">
        <title>Ornithinimicrobium HY1793.</title>
        <authorList>
            <person name="Huang Y."/>
        </authorList>
    </citation>
    <scope>NUCLEOTIDE SEQUENCE</scope>
    <source>
        <strain evidence="8">HY1793</strain>
    </source>
</reference>
<name>A0ABY4YP55_9MICO</name>
<evidence type="ECO:0000256" key="4">
    <source>
        <dbReference type="ARBA" id="ARBA00023136"/>
    </source>
</evidence>
<feature type="transmembrane region" description="Helical" evidence="6">
    <location>
        <begin position="151"/>
        <end position="173"/>
    </location>
</feature>
<keyword evidence="2 6" id="KW-0812">Transmembrane</keyword>
<feature type="transmembrane region" description="Helical" evidence="6">
    <location>
        <begin position="118"/>
        <end position="145"/>
    </location>
</feature>
<feature type="transmembrane region" description="Helical" evidence="6">
    <location>
        <begin position="185"/>
        <end position="208"/>
    </location>
</feature>
<feature type="transmembrane region" description="Helical" evidence="6">
    <location>
        <begin position="43"/>
        <end position="62"/>
    </location>
</feature>
<evidence type="ECO:0000259" key="7">
    <source>
        <dbReference type="Pfam" id="PF12698"/>
    </source>
</evidence>
<comment type="subcellular location">
    <subcellularLocation>
        <location evidence="1">Membrane</location>
        <topology evidence="1">Multi-pass membrane protein</topology>
    </subcellularLocation>
</comment>
<evidence type="ECO:0000256" key="2">
    <source>
        <dbReference type="ARBA" id="ARBA00022692"/>
    </source>
</evidence>
<feature type="transmembrane region" description="Helical" evidence="6">
    <location>
        <begin position="228"/>
        <end position="255"/>
    </location>
</feature>
<dbReference type="InterPro" id="IPR051784">
    <property type="entry name" value="Nod_factor_ABC_transporter"/>
</dbReference>
<evidence type="ECO:0000256" key="5">
    <source>
        <dbReference type="ARBA" id="ARBA00023251"/>
    </source>
</evidence>
<gene>
    <name evidence="8" type="ORF">NF556_11450</name>
</gene>